<organism evidence="4 5">
    <name type="scientific">Paxillus rubicundulus Ve08.2h10</name>
    <dbReference type="NCBI Taxonomy" id="930991"/>
    <lineage>
        <taxon>Eukaryota</taxon>
        <taxon>Fungi</taxon>
        <taxon>Dikarya</taxon>
        <taxon>Basidiomycota</taxon>
        <taxon>Agaricomycotina</taxon>
        <taxon>Agaricomycetes</taxon>
        <taxon>Agaricomycetidae</taxon>
        <taxon>Boletales</taxon>
        <taxon>Paxilineae</taxon>
        <taxon>Paxillaceae</taxon>
        <taxon>Paxillus</taxon>
    </lineage>
</organism>
<keyword evidence="1" id="KW-0808">Transferase</keyword>
<dbReference type="GO" id="GO:0003723">
    <property type="term" value="F:RNA binding"/>
    <property type="evidence" value="ECO:0007669"/>
    <property type="project" value="UniProtKB-KW"/>
</dbReference>
<comment type="catalytic activity">
    <reaction evidence="1">
        <text>RNA(n) + a ribonucleoside 5'-triphosphate = RNA(n+1) + diphosphate</text>
        <dbReference type="Rhea" id="RHEA:21248"/>
        <dbReference type="Rhea" id="RHEA-COMP:14527"/>
        <dbReference type="Rhea" id="RHEA-COMP:17342"/>
        <dbReference type="ChEBI" id="CHEBI:33019"/>
        <dbReference type="ChEBI" id="CHEBI:61557"/>
        <dbReference type="ChEBI" id="CHEBI:140395"/>
        <dbReference type="EC" id="2.7.7.48"/>
    </reaction>
</comment>
<name>A0A0D0E5K6_9AGAM</name>
<feature type="compositionally biased region" description="Acidic residues" evidence="2">
    <location>
        <begin position="1138"/>
        <end position="1151"/>
    </location>
</feature>
<dbReference type="InterPro" id="IPR007855">
    <property type="entry name" value="RDRP"/>
</dbReference>
<dbReference type="EC" id="2.7.7.48" evidence="1"/>
<reference evidence="4 5" key="1">
    <citation type="submission" date="2014-04" db="EMBL/GenBank/DDBJ databases">
        <authorList>
            <consortium name="DOE Joint Genome Institute"/>
            <person name="Kuo A."/>
            <person name="Kohler A."/>
            <person name="Jargeat P."/>
            <person name="Nagy L.G."/>
            <person name="Floudas D."/>
            <person name="Copeland A."/>
            <person name="Barry K.W."/>
            <person name="Cichocki N."/>
            <person name="Veneault-Fourrey C."/>
            <person name="LaButti K."/>
            <person name="Lindquist E.A."/>
            <person name="Lipzen A."/>
            <person name="Lundell T."/>
            <person name="Morin E."/>
            <person name="Murat C."/>
            <person name="Sun H."/>
            <person name="Tunlid A."/>
            <person name="Henrissat B."/>
            <person name="Grigoriev I.V."/>
            <person name="Hibbett D.S."/>
            <person name="Martin F."/>
            <person name="Nordberg H.P."/>
            <person name="Cantor M.N."/>
            <person name="Hua S.X."/>
        </authorList>
    </citation>
    <scope>NUCLEOTIDE SEQUENCE [LARGE SCALE GENOMIC DNA]</scope>
    <source>
        <strain evidence="4 5">Ve08.2h10</strain>
    </source>
</reference>
<feature type="domain" description="RDRP core" evidence="3">
    <location>
        <begin position="427"/>
        <end position="1009"/>
    </location>
</feature>
<dbReference type="PANTHER" id="PTHR23079">
    <property type="entry name" value="RNA-DEPENDENT RNA POLYMERASE"/>
    <property type="match status" value="1"/>
</dbReference>
<gene>
    <name evidence="4" type="ORF">PAXRUDRAFT_30186</name>
</gene>
<comment type="similarity">
    <text evidence="1">Belongs to the RdRP family.</text>
</comment>
<dbReference type="Proteomes" id="UP000054538">
    <property type="component" value="Unassembled WGS sequence"/>
</dbReference>
<reference evidence="5" key="2">
    <citation type="submission" date="2015-01" db="EMBL/GenBank/DDBJ databases">
        <title>Evolutionary Origins and Diversification of the Mycorrhizal Mutualists.</title>
        <authorList>
            <consortium name="DOE Joint Genome Institute"/>
            <consortium name="Mycorrhizal Genomics Consortium"/>
            <person name="Kohler A."/>
            <person name="Kuo A."/>
            <person name="Nagy L.G."/>
            <person name="Floudas D."/>
            <person name="Copeland A."/>
            <person name="Barry K.W."/>
            <person name="Cichocki N."/>
            <person name="Veneault-Fourrey C."/>
            <person name="LaButti K."/>
            <person name="Lindquist E.A."/>
            <person name="Lipzen A."/>
            <person name="Lundell T."/>
            <person name="Morin E."/>
            <person name="Murat C."/>
            <person name="Riley R."/>
            <person name="Ohm R."/>
            <person name="Sun H."/>
            <person name="Tunlid A."/>
            <person name="Henrissat B."/>
            <person name="Grigoriev I.V."/>
            <person name="Hibbett D.S."/>
            <person name="Martin F."/>
        </authorList>
    </citation>
    <scope>NUCLEOTIDE SEQUENCE [LARGE SCALE GENOMIC DNA]</scope>
    <source>
        <strain evidence="5">Ve08.2h10</strain>
    </source>
</reference>
<dbReference type="GO" id="GO:0031380">
    <property type="term" value="C:nuclear RNA-directed RNA polymerase complex"/>
    <property type="evidence" value="ECO:0007669"/>
    <property type="project" value="TreeGrafter"/>
</dbReference>
<dbReference type="HOGENOM" id="CLU_001366_2_1_1"/>
<evidence type="ECO:0000256" key="2">
    <source>
        <dbReference type="SAM" id="MobiDB-lite"/>
    </source>
</evidence>
<evidence type="ECO:0000256" key="1">
    <source>
        <dbReference type="RuleBase" id="RU363098"/>
    </source>
</evidence>
<dbReference type="InterPro" id="IPR057596">
    <property type="entry name" value="RDRP_core"/>
</dbReference>
<dbReference type="OrthoDB" id="6513042at2759"/>
<protein>
    <recommendedName>
        <fullName evidence="1">RNA-dependent RNA polymerase</fullName>
        <ecNumber evidence="1">2.7.7.48</ecNumber>
    </recommendedName>
</protein>
<keyword evidence="5" id="KW-1185">Reference proteome</keyword>
<evidence type="ECO:0000313" key="4">
    <source>
        <dbReference type="EMBL" id="KIK99941.1"/>
    </source>
</evidence>
<dbReference type="STRING" id="930991.A0A0D0E5K6"/>
<keyword evidence="1" id="KW-0696">RNA-directed RNA polymerase</keyword>
<dbReference type="AlphaFoldDB" id="A0A0D0E5K6"/>
<evidence type="ECO:0000313" key="5">
    <source>
        <dbReference type="Proteomes" id="UP000054538"/>
    </source>
</evidence>
<dbReference type="InParanoid" id="A0A0D0E5K6"/>
<keyword evidence="1" id="KW-0548">Nucleotidyltransferase</keyword>
<keyword evidence="1" id="KW-0694">RNA-binding</keyword>
<accession>A0A0D0E5K6</accession>
<evidence type="ECO:0000259" key="3">
    <source>
        <dbReference type="Pfam" id="PF05183"/>
    </source>
</evidence>
<sequence length="1212" mass="136621">MDLFMKRIALAASEEDVKVELAKILHKPPFPLEPPLNFDVYFFKKFDTRGKVGILNLPTVSVGNTFLYAYGSTGVPVKGPRIIFSRSNKPVNQDRLAILNATSWQDPKALRAEKERRIREGRPHKLTSYGFGRFLDDGSFSSECVAEGEADIACDLERRQVRFTLRKQSQRPSLDDDIAFMLSMIHLDLHLDSTVSVSYPPAAIDSIVDSRVSDRPTLFIRATAFPIFVTEVACRDRQESRRSQGLIPDIPMPHGCFNLACTFAEAHDKDSFIYACRTRFRIPHHSQEVDISIHKRTLITPPNFDFLSDLPFKLAFEVEKAVTNWTLSISDAHSLKGTLDDLCRTHGDAAAPIFQKFSSLLEDESTCRKRGRRRARRRNRPAPTTLVDRLMHAVNVYLEEQQRPRGRLTIAPSATSAGVSYTYHLILTPTRHILEGPVIDQSNSVLRRFGNHECFLRVSFQDENRSKLRRDQDVSIADLLAQRYRPVLLNGCIVAGRRYHMLGYSMSGLKEHSLWFVTPFQDDEGRLLDAQTIRESLGDFSRLQHQPAKLGARWSQAFSATDPSITIQPNEIQRIPDRKSPLGSDMTDGCSPISFELSREIWKANQRTKQRPARGKTPSAFQFRLGGAKGMVVRDNTLEGRVICLRPSQIKFDAPDNRTFDIQSTSARPKAMFLNRPLIVIMEYLGVSIERVIELQDFSINEAQSIRTSFKDASKVLQQHGFGTSFHLPSLFRNMSAILNLKLGGEVTDDTYLYNDLVAKSLHCAETHILRELKYRAHIAVPGSFTLLGVSDEWDCLDENEIYATVQDEKTGLYQEITGLVAITRSPQIHPGDIQVVTAVRRPALEHLTNVVVFSCRGNRAMSSCLGGGDLDGDDFNLILDPEIIPRHVATPGEYKSLPIKETPHVCGIEDVVNFIFDYIEADLVGHIAISHLRFSDRADPSCKECLDLAQLASHAVDFPKTGTPVKFQNLPRHPDRTKPDFLAREGADVESDMYYNSKKLLGQLFRRVPINDWMPDGWNGSQSPSGGDIVERALERVGLYGLGLSLAAPSEELHEEMMYLLEEYGLQLLAIGTTHTISKNKDACVSEAELVSGTILANWSDHRKRREAVGAMNLQTHELVRSVRAEMRASNAANREQEEDELSDDGEWDEDEDDYYRESRLIAESFQRAWAAWCVAEEELKNEPQSYGSQSFGLIALGRMLELIKAAKELV</sequence>
<dbReference type="GO" id="GO:0030422">
    <property type="term" value="P:siRNA processing"/>
    <property type="evidence" value="ECO:0007669"/>
    <property type="project" value="TreeGrafter"/>
</dbReference>
<dbReference type="Pfam" id="PF05183">
    <property type="entry name" value="RdRP"/>
    <property type="match status" value="1"/>
</dbReference>
<dbReference type="EMBL" id="KN824846">
    <property type="protein sequence ID" value="KIK99941.1"/>
    <property type="molecule type" value="Genomic_DNA"/>
</dbReference>
<dbReference type="GO" id="GO:0003968">
    <property type="term" value="F:RNA-directed RNA polymerase activity"/>
    <property type="evidence" value="ECO:0007669"/>
    <property type="project" value="UniProtKB-KW"/>
</dbReference>
<dbReference type="PANTHER" id="PTHR23079:SF55">
    <property type="entry name" value="RNA-DIRECTED RNA POLYMERASE"/>
    <property type="match status" value="1"/>
</dbReference>
<feature type="region of interest" description="Disordered" evidence="2">
    <location>
        <begin position="1130"/>
        <end position="1151"/>
    </location>
</feature>
<proteinExistence type="inferred from homology"/>